<dbReference type="PANTHER" id="PTHR33778:SF1">
    <property type="entry name" value="MAGNESIUM TRANSPORTER YHID-RELATED"/>
    <property type="match status" value="1"/>
</dbReference>
<keyword evidence="3" id="KW-1003">Cell membrane</keyword>
<keyword evidence="4 7" id="KW-0812">Transmembrane</keyword>
<dbReference type="InterPro" id="IPR003416">
    <property type="entry name" value="MgtC/SapB/SrpB/YhiD_fam"/>
</dbReference>
<feature type="transmembrane region" description="Helical" evidence="7">
    <location>
        <begin position="101"/>
        <end position="120"/>
    </location>
</feature>
<dbReference type="PRINTS" id="PR01837">
    <property type="entry name" value="MGTCSAPBPROT"/>
</dbReference>
<evidence type="ECO:0000256" key="6">
    <source>
        <dbReference type="ARBA" id="ARBA00023136"/>
    </source>
</evidence>
<feature type="transmembrane region" description="Helical" evidence="7">
    <location>
        <begin position="43"/>
        <end position="65"/>
    </location>
</feature>
<evidence type="ECO:0000313" key="10">
    <source>
        <dbReference type="Proteomes" id="UP000433104"/>
    </source>
</evidence>
<sequence length="172" mass="18357">MDLSSFSPQHILWGEAIVRIAFAVVLPLMIGLERFLRKKPIDFRPFVVISVAACGLSMAAMELALTSFDDQIRIDPTRVFEGVITGIGFLGAGAIFRHDNYVMGAGSASAIWAAGAIGLMCGLGMLWLSILITVPVLLVLIVSAPFVERYDPASETLTDANSDTAPLDTAAD</sequence>
<evidence type="ECO:0000313" key="9">
    <source>
        <dbReference type="EMBL" id="MXO85653.1"/>
    </source>
</evidence>
<dbReference type="RefSeq" id="WP_160682033.1">
    <property type="nucleotide sequence ID" value="NZ_WTYW01000001.1"/>
</dbReference>
<feature type="transmembrane region" description="Helical" evidence="7">
    <location>
        <begin position="126"/>
        <end position="147"/>
    </location>
</feature>
<accession>A0A844ZEG5</accession>
<dbReference type="OrthoDB" id="9811198at2"/>
<evidence type="ECO:0000256" key="2">
    <source>
        <dbReference type="ARBA" id="ARBA00009298"/>
    </source>
</evidence>
<dbReference type="PANTHER" id="PTHR33778">
    <property type="entry name" value="PROTEIN MGTC"/>
    <property type="match status" value="1"/>
</dbReference>
<comment type="subcellular location">
    <subcellularLocation>
        <location evidence="7">Cell inner membrane</location>
        <topology evidence="7">Multi-pass membrane protein</topology>
    </subcellularLocation>
    <subcellularLocation>
        <location evidence="1">Cell membrane</location>
        <topology evidence="1">Multi-pass membrane protein</topology>
    </subcellularLocation>
</comment>
<evidence type="ECO:0000256" key="4">
    <source>
        <dbReference type="ARBA" id="ARBA00022692"/>
    </source>
</evidence>
<evidence type="ECO:0000256" key="7">
    <source>
        <dbReference type="RuleBase" id="RU365041"/>
    </source>
</evidence>
<comment type="caution">
    <text evidence="9">The sequence shown here is derived from an EMBL/GenBank/DDBJ whole genome shotgun (WGS) entry which is preliminary data.</text>
</comment>
<feature type="transmembrane region" description="Helical" evidence="7">
    <location>
        <begin position="12"/>
        <end position="31"/>
    </location>
</feature>
<dbReference type="Pfam" id="PF02308">
    <property type="entry name" value="MgtC"/>
    <property type="match status" value="1"/>
</dbReference>
<dbReference type="EMBL" id="WTYW01000001">
    <property type="protein sequence ID" value="MXO85653.1"/>
    <property type="molecule type" value="Genomic_DNA"/>
</dbReference>
<keyword evidence="6 7" id="KW-0472">Membrane</keyword>
<organism evidence="9 10">
    <name type="scientific">Parapontixanthobacter aurantiacus</name>
    <dbReference type="NCBI Taxonomy" id="1463599"/>
    <lineage>
        <taxon>Bacteria</taxon>
        <taxon>Pseudomonadati</taxon>
        <taxon>Pseudomonadota</taxon>
        <taxon>Alphaproteobacteria</taxon>
        <taxon>Sphingomonadales</taxon>
        <taxon>Erythrobacteraceae</taxon>
        <taxon>Parapontixanthobacter</taxon>
    </lineage>
</organism>
<evidence type="ECO:0000256" key="1">
    <source>
        <dbReference type="ARBA" id="ARBA00004651"/>
    </source>
</evidence>
<keyword evidence="5 7" id="KW-1133">Transmembrane helix</keyword>
<dbReference type="InterPro" id="IPR049177">
    <property type="entry name" value="MgtC_SapB_SrpB_YhiD_N"/>
</dbReference>
<dbReference type="AlphaFoldDB" id="A0A844ZEG5"/>
<proteinExistence type="inferred from homology"/>
<name>A0A844ZEG5_9SPHN</name>
<keyword evidence="10" id="KW-1185">Reference proteome</keyword>
<dbReference type="GO" id="GO:0005886">
    <property type="term" value="C:plasma membrane"/>
    <property type="evidence" value="ECO:0007669"/>
    <property type="project" value="UniProtKB-SubCell"/>
</dbReference>
<reference evidence="9 10" key="1">
    <citation type="submission" date="2019-12" db="EMBL/GenBank/DDBJ databases">
        <title>Genomic-based taxomic classification of the family Erythrobacteraceae.</title>
        <authorList>
            <person name="Xu L."/>
        </authorList>
    </citation>
    <scope>NUCLEOTIDE SEQUENCE [LARGE SCALE GENOMIC DNA]</scope>
    <source>
        <strain evidence="9 10">MCCC 1A09962</strain>
    </source>
</reference>
<evidence type="ECO:0000256" key="3">
    <source>
        <dbReference type="ARBA" id="ARBA00022475"/>
    </source>
</evidence>
<dbReference type="Proteomes" id="UP000433104">
    <property type="component" value="Unassembled WGS sequence"/>
</dbReference>
<comment type="similarity">
    <text evidence="2 7">Belongs to the MgtC/SapB family.</text>
</comment>
<evidence type="ECO:0000259" key="8">
    <source>
        <dbReference type="Pfam" id="PF02308"/>
    </source>
</evidence>
<gene>
    <name evidence="9" type="ORF">GRI38_06370</name>
</gene>
<feature type="domain" description="MgtC/SapB/SrpB/YhiD N-terminal" evidence="8">
    <location>
        <begin position="21"/>
        <end position="146"/>
    </location>
</feature>
<evidence type="ECO:0000256" key="5">
    <source>
        <dbReference type="ARBA" id="ARBA00022989"/>
    </source>
</evidence>
<keyword evidence="7" id="KW-0997">Cell inner membrane</keyword>
<feature type="transmembrane region" description="Helical" evidence="7">
    <location>
        <begin position="77"/>
        <end position="96"/>
    </location>
</feature>
<protein>
    <recommendedName>
        <fullName evidence="7">Protein MgtC</fullName>
    </recommendedName>
</protein>